<evidence type="ECO:0000313" key="2">
    <source>
        <dbReference type="EMBL" id="KAF6832208.1"/>
    </source>
</evidence>
<evidence type="ECO:0000313" key="3">
    <source>
        <dbReference type="Proteomes" id="UP000654918"/>
    </source>
</evidence>
<keyword evidence="3" id="KW-1185">Reference proteome</keyword>
<name>A0A8H6KJP0_9PEZI</name>
<accession>A0A8H6KJP0</accession>
<feature type="region of interest" description="Disordered" evidence="1">
    <location>
        <begin position="212"/>
        <end position="237"/>
    </location>
</feature>
<dbReference type="AlphaFoldDB" id="A0A8H6KJP0"/>
<protein>
    <submittedName>
        <fullName evidence="2">Uncharacterized protein</fullName>
    </submittedName>
</protein>
<feature type="compositionally biased region" description="Basic and acidic residues" evidence="1">
    <location>
        <begin position="54"/>
        <end position="64"/>
    </location>
</feature>
<gene>
    <name evidence="2" type="ORF">CPLU01_06307</name>
</gene>
<feature type="compositionally biased region" description="Low complexity" evidence="1">
    <location>
        <begin position="220"/>
        <end position="233"/>
    </location>
</feature>
<feature type="region of interest" description="Disordered" evidence="1">
    <location>
        <begin position="425"/>
        <end position="462"/>
    </location>
</feature>
<comment type="caution">
    <text evidence="2">The sequence shown here is derived from an EMBL/GenBank/DDBJ whole genome shotgun (WGS) entry which is preliminary data.</text>
</comment>
<feature type="region of interest" description="Disordered" evidence="1">
    <location>
        <begin position="45"/>
        <end position="68"/>
    </location>
</feature>
<dbReference type="EMBL" id="WIGO01000072">
    <property type="protein sequence ID" value="KAF6832208.1"/>
    <property type="molecule type" value="Genomic_DNA"/>
</dbReference>
<sequence>MRIEGTRDVTQRPWRSMHAMAMVQRGNHPAVVAIELHLPHRTALQLPSQETIDDLPRDDGKERPPTNALSFPLRKIQISGTYLTQGTCFGLQHQTIHPTIPSPNTDSILLDAGIDDMLLRFSSSLLLILLLNSRPCDPQDNAGTPPKTCQDRTKYRVQSWLSSRQHPTPLTPTAPTTLVRLAFKLRGTRSQAVRHRHIPVAVAGRTTLTPAALFPPPASSSPDGVPGSSSRPSTSVACPPRHQNLLTIMPHSHVSRLTNLRKPKNPTNVDGGNRQAAWVWRAKMIIAAGGPSTKSCPRASHEHQAPGRAFPVALDRRTPTSAQAALRVLTSKVVIPLQRALKSSRPHPSISSPRPLADLQPFLGRPRSHVARIPPDFQDGGALMDAAQCCRLGVGEAVLVAGVRFEGVGCSRPRRLLVCRRDNDVNPDRETRWTKTGASPRYQAGSNKRTGRGSPRQGEDEDAAHLCPFRAIRRPRPLAMMPFAAHRSAQIPVPTFRPPPFLVIDNTQSITLAVPPFTDMMSVETICALQFHRDKQNKVPYLDPMG</sequence>
<reference evidence="2" key="1">
    <citation type="journal article" date="2020" name="Phytopathology">
        <title>Genome Sequence Resources of Colletotrichum truncatum, C. plurivorum, C. musicola, and C. sojae: Four Species Pathogenic to Soybean (Glycine max).</title>
        <authorList>
            <person name="Rogerio F."/>
            <person name="Boufleur T.R."/>
            <person name="Ciampi-Guillardi M."/>
            <person name="Sukno S.A."/>
            <person name="Thon M.R."/>
            <person name="Massola Junior N.S."/>
            <person name="Baroncelli R."/>
        </authorList>
    </citation>
    <scope>NUCLEOTIDE SEQUENCE</scope>
    <source>
        <strain evidence="2">LFN00145</strain>
    </source>
</reference>
<dbReference type="Proteomes" id="UP000654918">
    <property type="component" value="Unassembled WGS sequence"/>
</dbReference>
<proteinExistence type="predicted"/>
<organism evidence="2 3">
    <name type="scientific">Colletotrichum plurivorum</name>
    <dbReference type="NCBI Taxonomy" id="2175906"/>
    <lineage>
        <taxon>Eukaryota</taxon>
        <taxon>Fungi</taxon>
        <taxon>Dikarya</taxon>
        <taxon>Ascomycota</taxon>
        <taxon>Pezizomycotina</taxon>
        <taxon>Sordariomycetes</taxon>
        <taxon>Hypocreomycetidae</taxon>
        <taxon>Glomerellales</taxon>
        <taxon>Glomerellaceae</taxon>
        <taxon>Colletotrichum</taxon>
        <taxon>Colletotrichum orchidearum species complex</taxon>
    </lineage>
</organism>
<evidence type="ECO:0000256" key="1">
    <source>
        <dbReference type="SAM" id="MobiDB-lite"/>
    </source>
</evidence>